<comment type="caution">
    <text evidence="3">The sequence shown here is derived from an EMBL/GenBank/DDBJ whole genome shotgun (WGS) entry which is preliminary data.</text>
</comment>
<name>A0A8K1CCP2_PYTOL</name>
<evidence type="ECO:0000313" key="4">
    <source>
        <dbReference type="Proteomes" id="UP000794436"/>
    </source>
</evidence>
<feature type="compositionally biased region" description="Basic and acidic residues" evidence="2">
    <location>
        <begin position="447"/>
        <end position="460"/>
    </location>
</feature>
<feature type="region of interest" description="Disordered" evidence="2">
    <location>
        <begin position="1"/>
        <end position="29"/>
    </location>
</feature>
<evidence type="ECO:0000256" key="2">
    <source>
        <dbReference type="SAM" id="MobiDB-lite"/>
    </source>
</evidence>
<proteinExistence type="predicted"/>
<evidence type="ECO:0000313" key="3">
    <source>
        <dbReference type="EMBL" id="TMW60954.1"/>
    </source>
</evidence>
<organism evidence="3 4">
    <name type="scientific">Pythium oligandrum</name>
    <name type="common">Mycoparasitic fungus</name>
    <dbReference type="NCBI Taxonomy" id="41045"/>
    <lineage>
        <taxon>Eukaryota</taxon>
        <taxon>Sar</taxon>
        <taxon>Stramenopiles</taxon>
        <taxon>Oomycota</taxon>
        <taxon>Peronosporomycetes</taxon>
        <taxon>Pythiales</taxon>
        <taxon>Pythiaceae</taxon>
        <taxon>Pythium</taxon>
    </lineage>
</organism>
<dbReference type="OrthoDB" id="71197at2759"/>
<dbReference type="PANTHER" id="PTHR38909">
    <property type="entry name" value="G PROTEIN GAMMA DOMAIN-CONTAINING PROTEIN"/>
    <property type="match status" value="1"/>
</dbReference>
<dbReference type="AlphaFoldDB" id="A0A8K1CCP2"/>
<keyword evidence="4" id="KW-1185">Reference proteome</keyword>
<reference evidence="3" key="1">
    <citation type="submission" date="2019-03" db="EMBL/GenBank/DDBJ databases">
        <title>Long read genome sequence of the mycoparasitic Pythium oligandrum ATCC 38472 isolated from sugarbeet rhizosphere.</title>
        <authorList>
            <person name="Gaulin E."/>
        </authorList>
    </citation>
    <scope>NUCLEOTIDE SEQUENCE</scope>
    <source>
        <strain evidence="3">ATCC 38472_TT</strain>
    </source>
</reference>
<dbReference type="PANTHER" id="PTHR38909:SF1">
    <property type="entry name" value="G PROTEIN GAMMA DOMAIN-CONTAINING PROTEIN"/>
    <property type="match status" value="1"/>
</dbReference>
<accession>A0A8K1CCP2</accession>
<feature type="coiled-coil region" evidence="1">
    <location>
        <begin position="46"/>
        <end position="94"/>
    </location>
</feature>
<dbReference type="Proteomes" id="UP000794436">
    <property type="component" value="Unassembled WGS sequence"/>
</dbReference>
<evidence type="ECO:0000256" key="1">
    <source>
        <dbReference type="SAM" id="Coils"/>
    </source>
</evidence>
<keyword evidence="1" id="KW-0175">Coiled coil</keyword>
<sequence>MDMTEDSASGLYDPMRCSDVSDYEHPEEEDELRKAARAGILLLEKNQELQNENAALRAQLEVLESERPKLHDGLKHKEDELQLLREERKKNMLEVNTLRGELRAKSTMITDLLDREQRQKEESDEAKRLADYQLDRLSAELDEMLRKKTAEQPTAAAKEVFAVPNPAASYDSNQASVFTLADYEELMQKWQAASEENEHYQIELKSARKDVDGMRRKLKKVAHDQEHVERLEKKVLKLQHASDALQEEITEQRALIESLRTMNGIYKKIAESRPFSTECTCALHPAGDEEELGKSVQKELVETNKHLEEQLRELRVRLESDSHPEIEAIEDNNVDHHTVPDKPIAHSSSGDSLSLMSRTPATSEDFGETDAVQDNLMKKVQDLQEKLSVSKDMLKHTKQQWQSAIASQKALEECNRTAQDEITRLTQLLDYQMSMPTRRRSSAVRPVDGEESNRSRKFTDSDEDDDKWMEETAPYPAPPGDLNSPLIKCLLDHWTTDKSKVMHLTDWLHHAIRGTGKPTPLRLENLSSEVAAGFTQLLVPILRERHGVSVTIYRRDSVQILSDMILQAHQPSQSTGLFASLAAKVSSIAASTGLAAPDIDAVVSDPALNGGRNKRRQDGPGPMSEAQFLYG</sequence>
<feature type="region of interest" description="Disordered" evidence="2">
    <location>
        <begin position="335"/>
        <end position="366"/>
    </location>
</feature>
<dbReference type="EMBL" id="SPLM01000108">
    <property type="protein sequence ID" value="TMW60954.1"/>
    <property type="molecule type" value="Genomic_DNA"/>
</dbReference>
<feature type="region of interest" description="Disordered" evidence="2">
    <location>
        <begin position="436"/>
        <end position="479"/>
    </location>
</feature>
<feature type="compositionally biased region" description="Low complexity" evidence="2">
    <location>
        <begin position="347"/>
        <end position="357"/>
    </location>
</feature>
<feature type="region of interest" description="Disordered" evidence="2">
    <location>
        <begin position="605"/>
        <end position="631"/>
    </location>
</feature>
<gene>
    <name evidence="3" type="ORF">Poli38472_000996</name>
</gene>
<feature type="coiled-coil region" evidence="1">
    <location>
        <begin position="183"/>
        <end position="262"/>
    </location>
</feature>
<protein>
    <submittedName>
        <fullName evidence="3">Uncharacterized protein</fullName>
    </submittedName>
</protein>
<feature type="compositionally biased region" description="Basic and acidic residues" evidence="2">
    <location>
        <begin position="335"/>
        <end position="344"/>
    </location>
</feature>